<dbReference type="Proteomes" id="UP001151760">
    <property type="component" value="Unassembled WGS sequence"/>
</dbReference>
<dbReference type="EMBL" id="BQNB010016815">
    <property type="protein sequence ID" value="GJT56104.1"/>
    <property type="molecule type" value="Genomic_DNA"/>
</dbReference>
<gene>
    <name evidence="1" type="ORF">Tco_0991158</name>
</gene>
<proteinExistence type="predicted"/>
<accession>A0ABQ5EZG7</accession>
<protein>
    <submittedName>
        <fullName evidence="1">Uncharacterized protein</fullName>
    </submittedName>
</protein>
<comment type="caution">
    <text evidence="1">The sequence shown here is derived from an EMBL/GenBank/DDBJ whole genome shotgun (WGS) entry which is preliminary data.</text>
</comment>
<reference evidence="1" key="2">
    <citation type="submission" date="2022-01" db="EMBL/GenBank/DDBJ databases">
        <authorList>
            <person name="Yamashiro T."/>
            <person name="Shiraishi A."/>
            <person name="Satake H."/>
            <person name="Nakayama K."/>
        </authorList>
    </citation>
    <scope>NUCLEOTIDE SEQUENCE</scope>
</reference>
<sequence>MAKTILCICDTRESARAVYSKRELSLSEGKVIKSQRAEEEQIDAILYEIPSSTIGTLDDVRNALNDRLKGIRTEYLGAFRLCGANVTKQMQGYDSGIDQEG</sequence>
<evidence type="ECO:0000313" key="1">
    <source>
        <dbReference type="EMBL" id="GJT56104.1"/>
    </source>
</evidence>
<evidence type="ECO:0000313" key="2">
    <source>
        <dbReference type="Proteomes" id="UP001151760"/>
    </source>
</evidence>
<reference evidence="1" key="1">
    <citation type="journal article" date="2022" name="Int. J. Mol. Sci.">
        <title>Draft Genome of Tanacetum Coccineum: Genomic Comparison of Closely Related Tanacetum-Family Plants.</title>
        <authorList>
            <person name="Yamashiro T."/>
            <person name="Shiraishi A."/>
            <person name="Nakayama K."/>
            <person name="Satake H."/>
        </authorList>
    </citation>
    <scope>NUCLEOTIDE SEQUENCE</scope>
</reference>
<keyword evidence="2" id="KW-1185">Reference proteome</keyword>
<organism evidence="1 2">
    <name type="scientific">Tanacetum coccineum</name>
    <dbReference type="NCBI Taxonomy" id="301880"/>
    <lineage>
        <taxon>Eukaryota</taxon>
        <taxon>Viridiplantae</taxon>
        <taxon>Streptophyta</taxon>
        <taxon>Embryophyta</taxon>
        <taxon>Tracheophyta</taxon>
        <taxon>Spermatophyta</taxon>
        <taxon>Magnoliopsida</taxon>
        <taxon>eudicotyledons</taxon>
        <taxon>Gunneridae</taxon>
        <taxon>Pentapetalae</taxon>
        <taxon>asterids</taxon>
        <taxon>campanulids</taxon>
        <taxon>Asterales</taxon>
        <taxon>Asteraceae</taxon>
        <taxon>Asteroideae</taxon>
        <taxon>Anthemideae</taxon>
        <taxon>Anthemidinae</taxon>
        <taxon>Tanacetum</taxon>
    </lineage>
</organism>
<name>A0ABQ5EZG7_9ASTR</name>